<dbReference type="Proteomes" id="UP000826725">
    <property type="component" value="Chromosome"/>
</dbReference>
<dbReference type="RefSeq" id="WP_228854696.1">
    <property type="nucleotide sequence ID" value="NZ_AP024086.1"/>
</dbReference>
<proteinExistence type="predicted"/>
<dbReference type="EMBL" id="AP024086">
    <property type="protein sequence ID" value="BCL62329.1"/>
    <property type="molecule type" value="Genomic_DNA"/>
</dbReference>
<dbReference type="KEGG" id="dbk:DGMP_30220"/>
<gene>
    <name evidence="1" type="ORF">DGMP_30220</name>
</gene>
<evidence type="ECO:0000313" key="2">
    <source>
        <dbReference type="Proteomes" id="UP000826725"/>
    </source>
</evidence>
<organism evidence="1 2">
    <name type="scientific">Desulfomarina profundi</name>
    <dbReference type="NCBI Taxonomy" id="2772557"/>
    <lineage>
        <taxon>Bacteria</taxon>
        <taxon>Pseudomonadati</taxon>
        <taxon>Thermodesulfobacteriota</taxon>
        <taxon>Desulfobulbia</taxon>
        <taxon>Desulfobulbales</taxon>
        <taxon>Desulfobulbaceae</taxon>
        <taxon>Desulfomarina</taxon>
    </lineage>
</organism>
<evidence type="ECO:0000313" key="1">
    <source>
        <dbReference type="EMBL" id="BCL62329.1"/>
    </source>
</evidence>
<sequence length="168" mass="17614">MNEKTGRRWLQIAILGAAGLCLSVSANALIIDTTIQGSDAIWLAGRTDLTIPPASDPWPGGLVRHGGPTPEEIQETMPPGFAVSGGDIVRVLDPAIGGISFFNGFGGTMYGPDGNGTPGSSNISSFGGISGYIGTQGHWSDCFWTTIFPTVLPRERLISQPVGWELIS</sequence>
<reference evidence="1" key="1">
    <citation type="submission" date="2020-09" db="EMBL/GenBank/DDBJ databases">
        <title>Desulfogranum mesoprofundum gen. nov., sp. nov., a novel mesophilic, sulfate-reducing chemolithoautotroph isolated from a deep-sea hydrothermal vent chimney in the Suiyo Seamount.</title>
        <authorList>
            <person name="Hashimoto Y."/>
            <person name="Nakagawa S."/>
        </authorList>
    </citation>
    <scope>NUCLEOTIDE SEQUENCE</scope>
    <source>
        <strain evidence="1">KT2</strain>
    </source>
</reference>
<keyword evidence="2" id="KW-1185">Reference proteome</keyword>
<name>A0A8D5JI63_9BACT</name>
<accession>A0A8D5JI63</accession>
<dbReference type="AlphaFoldDB" id="A0A8D5JI63"/>
<protein>
    <submittedName>
        <fullName evidence="1">Uncharacterized protein</fullName>
    </submittedName>
</protein>